<evidence type="ECO:0000256" key="1">
    <source>
        <dbReference type="ARBA" id="ARBA00022618"/>
    </source>
</evidence>
<evidence type="ECO:0000256" key="2">
    <source>
        <dbReference type="ARBA" id="ARBA00023127"/>
    </source>
</evidence>
<dbReference type="Pfam" id="PF00134">
    <property type="entry name" value="Cyclin_N"/>
    <property type="match status" value="1"/>
</dbReference>
<keyword evidence="3" id="KW-0131">Cell cycle</keyword>
<protein>
    <submittedName>
        <fullName evidence="8">Uncharacterized protein</fullName>
    </submittedName>
</protein>
<keyword evidence="1" id="KW-0132">Cell division</keyword>
<dbReference type="Gene3D" id="1.10.472.10">
    <property type="entry name" value="Cyclin-like"/>
    <property type="match status" value="2"/>
</dbReference>
<dbReference type="FunFam" id="1.10.472.10:FF:000001">
    <property type="entry name" value="G2/mitotic-specific cyclin"/>
    <property type="match status" value="1"/>
</dbReference>
<feature type="compositionally biased region" description="Basic and acidic residues" evidence="5">
    <location>
        <begin position="65"/>
        <end position="87"/>
    </location>
</feature>
<evidence type="ECO:0000313" key="9">
    <source>
        <dbReference type="Proteomes" id="UP000319731"/>
    </source>
</evidence>
<dbReference type="SMART" id="SM01332">
    <property type="entry name" value="Cyclin_C"/>
    <property type="match status" value="1"/>
</dbReference>
<evidence type="ECO:0000259" key="6">
    <source>
        <dbReference type="SMART" id="SM00385"/>
    </source>
</evidence>
<dbReference type="InterPro" id="IPR046965">
    <property type="entry name" value="Cyclin_A/B-like"/>
</dbReference>
<feature type="domain" description="Cyclin C-terminal" evidence="7">
    <location>
        <begin position="367"/>
        <end position="481"/>
    </location>
</feature>
<feature type="region of interest" description="Disordered" evidence="5">
    <location>
        <begin position="36"/>
        <end position="112"/>
    </location>
</feature>
<dbReference type="RefSeq" id="XP_031027313.1">
    <property type="nucleotide sequence ID" value="XM_031167034.1"/>
</dbReference>
<dbReference type="InterPro" id="IPR039361">
    <property type="entry name" value="Cyclin"/>
</dbReference>
<dbReference type="Pfam" id="PF02984">
    <property type="entry name" value="Cyclin_C"/>
    <property type="match status" value="1"/>
</dbReference>
<evidence type="ECO:0000256" key="4">
    <source>
        <dbReference type="RuleBase" id="RU000383"/>
    </source>
</evidence>
<evidence type="ECO:0000259" key="7">
    <source>
        <dbReference type="SMART" id="SM01332"/>
    </source>
</evidence>
<dbReference type="GO" id="GO:0051301">
    <property type="term" value="P:cell division"/>
    <property type="evidence" value="ECO:0007669"/>
    <property type="project" value="UniProtKB-KW"/>
</dbReference>
<dbReference type="CDD" id="cd20512">
    <property type="entry name" value="CYCLIN_CLBs_yeast_rpt2"/>
    <property type="match status" value="1"/>
</dbReference>
<dbReference type="AlphaFoldDB" id="A0A507CHZ3"/>
<feature type="region of interest" description="Disordered" evidence="5">
    <location>
        <begin position="490"/>
        <end position="509"/>
    </location>
</feature>
<dbReference type="GeneID" id="42002331"/>
<dbReference type="CDD" id="cd20568">
    <property type="entry name" value="CYCLIN_CLBs_yeast_rpt1"/>
    <property type="match status" value="1"/>
</dbReference>
<name>A0A507CHZ3_9FUNG</name>
<dbReference type="Proteomes" id="UP000319731">
    <property type="component" value="Unassembled WGS sequence"/>
</dbReference>
<feature type="domain" description="Cyclin-like" evidence="6">
    <location>
        <begin position="274"/>
        <end position="358"/>
    </location>
</feature>
<reference evidence="8 9" key="1">
    <citation type="journal article" date="2019" name="Sci. Rep.">
        <title>Comparative genomics of chytrid fungi reveal insights into the obligate biotrophic and pathogenic lifestyle of Synchytrium endobioticum.</title>
        <authorList>
            <person name="van de Vossenberg B.T.L.H."/>
            <person name="Warris S."/>
            <person name="Nguyen H.D.T."/>
            <person name="van Gent-Pelzer M.P.E."/>
            <person name="Joly D.L."/>
            <person name="van de Geest H.C."/>
            <person name="Bonants P.J.M."/>
            <person name="Smith D.S."/>
            <person name="Levesque C.A."/>
            <person name="van der Lee T.A.J."/>
        </authorList>
    </citation>
    <scope>NUCLEOTIDE SEQUENCE [LARGE SCALE GENOMIC DNA]</scope>
    <source>
        <strain evidence="8 9">JEL517</strain>
    </source>
</reference>
<dbReference type="GO" id="GO:0016538">
    <property type="term" value="F:cyclin-dependent protein serine/threonine kinase regulator activity"/>
    <property type="evidence" value="ECO:0007669"/>
    <property type="project" value="InterPro"/>
</dbReference>
<accession>A0A507CHZ3</accession>
<dbReference type="PANTHER" id="PTHR10177">
    <property type="entry name" value="CYCLINS"/>
    <property type="match status" value="1"/>
</dbReference>
<dbReference type="GO" id="GO:0044772">
    <property type="term" value="P:mitotic cell cycle phase transition"/>
    <property type="evidence" value="ECO:0007669"/>
    <property type="project" value="InterPro"/>
</dbReference>
<evidence type="ECO:0000256" key="3">
    <source>
        <dbReference type="ARBA" id="ARBA00023306"/>
    </source>
</evidence>
<dbReference type="SMART" id="SM00385">
    <property type="entry name" value="CYCLIN"/>
    <property type="match status" value="2"/>
</dbReference>
<evidence type="ECO:0000313" key="8">
    <source>
        <dbReference type="EMBL" id="TPX37243.1"/>
    </source>
</evidence>
<comment type="caution">
    <text evidence="8">The sequence shown here is derived from an EMBL/GenBank/DDBJ whole genome shotgun (WGS) entry which is preliminary data.</text>
</comment>
<dbReference type="PROSITE" id="PS00292">
    <property type="entry name" value="CYCLINS"/>
    <property type="match status" value="1"/>
</dbReference>
<feature type="region of interest" description="Disordered" evidence="5">
    <location>
        <begin position="167"/>
        <end position="195"/>
    </location>
</feature>
<dbReference type="EMBL" id="QEAO01000003">
    <property type="protein sequence ID" value="TPX37243.1"/>
    <property type="molecule type" value="Genomic_DNA"/>
</dbReference>
<dbReference type="PIRSF" id="PIRSF001771">
    <property type="entry name" value="Cyclin_A_B_D_E"/>
    <property type="match status" value="1"/>
</dbReference>
<evidence type="ECO:0000256" key="5">
    <source>
        <dbReference type="SAM" id="MobiDB-lite"/>
    </source>
</evidence>
<dbReference type="InterPro" id="IPR004367">
    <property type="entry name" value="Cyclin_C-dom"/>
</dbReference>
<gene>
    <name evidence="8" type="ORF">SmJEL517_g01106</name>
</gene>
<keyword evidence="2 4" id="KW-0195">Cyclin</keyword>
<dbReference type="OrthoDB" id="5590282at2759"/>
<proteinExistence type="inferred from homology"/>
<feature type="compositionally biased region" description="Basic and acidic residues" evidence="5">
    <location>
        <begin position="167"/>
        <end position="177"/>
    </location>
</feature>
<dbReference type="InterPro" id="IPR013763">
    <property type="entry name" value="Cyclin-like_dom"/>
</dbReference>
<dbReference type="STRING" id="1806994.A0A507CHZ3"/>
<comment type="similarity">
    <text evidence="4">Belongs to the cyclin family.</text>
</comment>
<feature type="compositionally biased region" description="Low complexity" evidence="5">
    <location>
        <begin position="178"/>
        <end position="195"/>
    </location>
</feature>
<keyword evidence="9" id="KW-1185">Reference proteome</keyword>
<dbReference type="InterPro" id="IPR048258">
    <property type="entry name" value="Cyclins_cyclin-box"/>
</dbReference>
<dbReference type="InterPro" id="IPR036915">
    <property type="entry name" value="Cyclin-like_sf"/>
</dbReference>
<sequence>MSYALRNRNGTVAADDKENSAANHVANLANLKDHIQGNKENVAKPTKKTIKGKAPSAAEEVVASPKKEPRRPVLGNKENDPNLHQVKEGVNSKVGKPKVAPGHSKVVKPKLPPVVEAEPEVVVKEAPPRKTRSKAEAKAEAAAAAIKEQHHPVAPKPQNPIEIDQTETAKPKEEARAVKASNKAAPKPSSAPKVVVAPKPQTPIAPPQPVLPAAPENDWEDLDADDINDPVMVAEYVVEIFEYMRRLELRTLAEPNYMEHQQELTWQMRSILIDWIVDVHNKFRLLPETLYLTVNIIDRFLSARVVSLSKLQLVGITALFIASKYEEIVAPSIDNLLYMAEHGYTQEEVVRAERYVLGALEFSIQYQSPMSFLRRGSKADGYDIQTRTLAKYLMEISIIDQRFLVCPPSEIAAAGLFLARRMLGRDEWDANLVHYSGYTVEQLDPCVTLMLDFLGTPTAHDAVYRKYSGKKFMRASVFVRQWIETNPVAAPVGNNDEAPATEEAGPSSE</sequence>
<feature type="domain" description="Cyclin-like" evidence="6">
    <location>
        <begin position="371"/>
        <end position="452"/>
    </location>
</feature>
<dbReference type="SUPFAM" id="SSF47954">
    <property type="entry name" value="Cyclin-like"/>
    <property type="match status" value="2"/>
</dbReference>
<dbReference type="InterPro" id="IPR006671">
    <property type="entry name" value="Cyclin_N"/>
</dbReference>
<organism evidence="8 9">
    <name type="scientific">Synchytrium microbalum</name>
    <dbReference type="NCBI Taxonomy" id="1806994"/>
    <lineage>
        <taxon>Eukaryota</taxon>
        <taxon>Fungi</taxon>
        <taxon>Fungi incertae sedis</taxon>
        <taxon>Chytridiomycota</taxon>
        <taxon>Chytridiomycota incertae sedis</taxon>
        <taxon>Chytridiomycetes</taxon>
        <taxon>Synchytriales</taxon>
        <taxon>Synchytriaceae</taxon>
        <taxon>Synchytrium</taxon>
    </lineage>
</organism>